<evidence type="ECO:0000256" key="2">
    <source>
        <dbReference type="SAM" id="Phobius"/>
    </source>
</evidence>
<dbReference type="eggNOG" id="COG3266">
    <property type="taxonomic scope" value="Bacteria"/>
</dbReference>
<evidence type="ECO:0000313" key="3">
    <source>
        <dbReference type="EMBL" id="ABU57820.1"/>
    </source>
</evidence>
<name>A7NK00_ROSCS</name>
<sequence length="639" mass="65053">MQRLPDRHRSPRSGRVPARWTFYEVLLIALSVALIIFPLYAEVYRWVYPAFAPAAPRVQEAPTDTPTDVPSEAPTDAPAEPQARVTETPEPSPTAGPSPTSSPTSVNTPTPTSTPTATPGDQTPVATNTPTPTSDAGVTITPIPTFSPTRTPTFTSTPGPSPTPVLGVPPLTLSKSASVQFASPGQEFTYSLVVDTNSSVPIQIEVRDPINAQLEVTGTSVSNGSCQVSGNTVVCNVTAVVNQPVSININVRVRTGIQSETLIANQAAAQDARGFTAASDSVSVRIPGGIIPPTPSPDPNRPTSPPATPTPPIAPSPTQPSTPPQPPAPPPSGGDGGGGGGTPPEGAPPPPPVIDLVLPPTPAPVAPAPQQPQQPRPTRSAGTGGARTATPTASPTTIAATDAIFFRMASNWGSAFPGDAVTYVIAVRNTHPSNSLRDLALRSVFPANLEITGLSSGPIDRNTPGAFTPGDPSRTDNRISLGVAELPAGQGFEVIVQTKIKPNVSGGTRIVAQAELTFAGLAIPLYSNIVTVEVVNAAQAQVLPTDTATATPTEAPTAMPTSTLTPVPATEPPTVVVEAGQPAAVAPTATPGAAGSVVGSAGTAPLPATSTGVPLAGFALLGATLLARTWRLHRAKSRI</sequence>
<dbReference type="AlphaFoldDB" id="A7NK00"/>
<dbReference type="HOGENOM" id="CLU_384891_0_0_0"/>
<keyword evidence="4" id="KW-1185">Reference proteome</keyword>
<gene>
    <name evidence="3" type="ordered locus">Rcas_1728</name>
</gene>
<keyword evidence="2" id="KW-0472">Membrane</keyword>
<dbReference type="EMBL" id="CP000804">
    <property type="protein sequence ID" value="ABU57820.1"/>
    <property type="molecule type" value="Genomic_DNA"/>
</dbReference>
<feature type="compositionally biased region" description="Low complexity" evidence="1">
    <location>
        <begin position="139"/>
        <end position="163"/>
    </location>
</feature>
<feature type="region of interest" description="Disordered" evidence="1">
    <location>
        <begin position="456"/>
        <end position="475"/>
    </location>
</feature>
<feature type="compositionally biased region" description="Low complexity" evidence="1">
    <location>
        <begin position="97"/>
        <end position="120"/>
    </location>
</feature>
<accession>A7NK00</accession>
<feature type="region of interest" description="Disordered" evidence="1">
    <location>
        <begin position="547"/>
        <end position="567"/>
    </location>
</feature>
<keyword evidence="2" id="KW-1133">Transmembrane helix</keyword>
<feature type="region of interest" description="Disordered" evidence="1">
    <location>
        <begin position="58"/>
        <end position="163"/>
    </location>
</feature>
<feature type="transmembrane region" description="Helical" evidence="2">
    <location>
        <begin position="21"/>
        <end position="41"/>
    </location>
</feature>
<keyword evidence="2" id="KW-0812">Transmembrane</keyword>
<evidence type="ECO:0000256" key="1">
    <source>
        <dbReference type="SAM" id="MobiDB-lite"/>
    </source>
</evidence>
<dbReference type="Proteomes" id="UP000000263">
    <property type="component" value="Chromosome"/>
</dbReference>
<dbReference type="KEGG" id="rca:Rcas_1728"/>
<protein>
    <submittedName>
        <fullName evidence="3">Conserved repeat domain</fullName>
    </submittedName>
</protein>
<feature type="compositionally biased region" description="Pro residues" evidence="1">
    <location>
        <begin position="345"/>
        <end position="375"/>
    </location>
</feature>
<dbReference type="RefSeq" id="WP_012120246.1">
    <property type="nucleotide sequence ID" value="NC_009767.1"/>
</dbReference>
<feature type="compositionally biased region" description="Gly residues" evidence="1">
    <location>
        <begin position="333"/>
        <end position="343"/>
    </location>
</feature>
<feature type="region of interest" description="Disordered" evidence="1">
    <location>
        <begin position="284"/>
        <end position="395"/>
    </location>
</feature>
<organism evidence="3 4">
    <name type="scientific">Roseiflexus castenholzii (strain DSM 13941 / HLO8)</name>
    <dbReference type="NCBI Taxonomy" id="383372"/>
    <lineage>
        <taxon>Bacteria</taxon>
        <taxon>Bacillati</taxon>
        <taxon>Chloroflexota</taxon>
        <taxon>Chloroflexia</taxon>
        <taxon>Chloroflexales</taxon>
        <taxon>Roseiflexineae</taxon>
        <taxon>Roseiflexaceae</taxon>
        <taxon>Roseiflexus</taxon>
    </lineage>
</organism>
<dbReference type="OrthoDB" id="152940at2"/>
<evidence type="ECO:0000313" key="4">
    <source>
        <dbReference type="Proteomes" id="UP000000263"/>
    </source>
</evidence>
<feature type="compositionally biased region" description="Pro residues" evidence="1">
    <location>
        <begin position="290"/>
        <end position="332"/>
    </location>
</feature>
<feature type="compositionally biased region" description="Low complexity" evidence="1">
    <location>
        <begin position="376"/>
        <end position="395"/>
    </location>
</feature>
<proteinExistence type="predicted"/>
<feature type="compositionally biased region" description="Polar residues" evidence="1">
    <location>
        <begin position="124"/>
        <end position="136"/>
    </location>
</feature>
<reference evidence="3 4" key="1">
    <citation type="submission" date="2007-08" db="EMBL/GenBank/DDBJ databases">
        <title>Complete sequence of Roseiflexus castenholzii DSM 13941.</title>
        <authorList>
            <consortium name="US DOE Joint Genome Institute"/>
            <person name="Copeland A."/>
            <person name="Lucas S."/>
            <person name="Lapidus A."/>
            <person name="Barry K."/>
            <person name="Glavina del Rio T."/>
            <person name="Dalin E."/>
            <person name="Tice H."/>
            <person name="Pitluck S."/>
            <person name="Thompson L.S."/>
            <person name="Brettin T."/>
            <person name="Bruce D."/>
            <person name="Detter J.C."/>
            <person name="Han C."/>
            <person name="Tapia R."/>
            <person name="Schmutz J."/>
            <person name="Larimer F."/>
            <person name="Land M."/>
            <person name="Hauser L."/>
            <person name="Kyrpides N."/>
            <person name="Mikhailova N."/>
            <person name="Bryant D.A."/>
            <person name="Hanada S."/>
            <person name="Tsukatani Y."/>
            <person name="Richardson P."/>
        </authorList>
    </citation>
    <scope>NUCLEOTIDE SEQUENCE [LARGE SCALE GENOMIC DNA]</scope>
    <source>
        <strain evidence="4">DSM 13941 / HLO8</strain>
    </source>
</reference>
<dbReference type="STRING" id="383372.Rcas_1728"/>